<dbReference type="EMBL" id="MK500392">
    <property type="protein sequence ID" value="QBK88582.1"/>
    <property type="molecule type" value="Genomic_DNA"/>
</dbReference>
<protein>
    <submittedName>
        <fullName evidence="1">Uncharacterized protein</fullName>
    </submittedName>
</protein>
<organism evidence="1">
    <name type="scientific">Mimivirus LCMiAC01</name>
    <dbReference type="NCBI Taxonomy" id="2506608"/>
    <lineage>
        <taxon>Viruses</taxon>
        <taxon>Varidnaviria</taxon>
        <taxon>Bamfordvirae</taxon>
        <taxon>Nucleocytoviricota</taxon>
        <taxon>Megaviricetes</taxon>
        <taxon>Imitervirales</taxon>
        <taxon>Mimiviridae</taxon>
        <taxon>Klosneuvirinae</taxon>
    </lineage>
</organism>
<gene>
    <name evidence="1" type="ORF">LCMiAC01_02590</name>
</gene>
<evidence type="ECO:0000313" key="1">
    <source>
        <dbReference type="EMBL" id="QBK88582.1"/>
    </source>
</evidence>
<proteinExistence type="predicted"/>
<accession>A0A481YZA2</accession>
<sequence>MDKFPDDIQLQACMLEIEKNQMELLRETRALFCEKIRNAIKMCHQYVDLNYPENLWGEKKVKVAVELFERFGQLRTTREFSKHTSKSKVNAKSDIYKNITSIRIEFWNKYSG</sequence>
<reference evidence="1" key="1">
    <citation type="journal article" date="2019" name="MBio">
        <title>Virus Genomes from Deep Sea Sediments Expand the Ocean Megavirome and Support Independent Origins of Viral Gigantism.</title>
        <authorList>
            <person name="Backstrom D."/>
            <person name="Yutin N."/>
            <person name="Jorgensen S.L."/>
            <person name="Dharamshi J."/>
            <person name="Homa F."/>
            <person name="Zaremba-Niedwiedzka K."/>
            <person name="Spang A."/>
            <person name="Wolf Y.I."/>
            <person name="Koonin E.V."/>
            <person name="Ettema T.J."/>
        </authorList>
    </citation>
    <scope>NUCLEOTIDE SEQUENCE</scope>
</reference>
<name>A0A481YZA2_9VIRU</name>